<dbReference type="RefSeq" id="WP_235575890.1">
    <property type="nucleotide sequence ID" value="NZ_CP118494.1"/>
</dbReference>
<dbReference type="AlphaFoldDB" id="A0A0L6CQT7"/>
<evidence type="ECO:0000313" key="2">
    <source>
        <dbReference type="Proteomes" id="UP000037046"/>
    </source>
</evidence>
<keyword evidence="2" id="KW-1185">Reference proteome</keyword>
<comment type="caution">
    <text evidence="1">The sequence shown here is derived from an EMBL/GenBank/DDBJ whole genome shotgun (WGS) entry which is preliminary data.</text>
</comment>
<name>A0A0L6CQT7_9RHOB</name>
<sequence>MVDTASIENDAMPQFALREFDRFLGNLGRLTYSWTNTESLLIHLIAGLTGTSKEKAVIIYLTLNTTRARIDLVERLAKLDDVDKNERNALLALTGKTQRLAGLRNLYSHCIYSFDNDSGDLATIQMRIADRKNAVKVGQMSALDSETNKAIETSLEEIADLNAEYWARIAEFGYPV</sequence>
<proteinExistence type="predicted"/>
<dbReference type="PATRIC" id="fig|74031.6.peg.3424"/>
<organism evidence="1 2">
    <name type="scientific">Roseovarius tolerans</name>
    <dbReference type="NCBI Taxonomy" id="74031"/>
    <lineage>
        <taxon>Bacteria</taxon>
        <taxon>Pseudomonadati</taxon>
        <taxon>Pseudomonadota</taxon>
        <taxon>Alphaproteobacteria</taxon>
        <taxon>Rhodobacterales</taxon>
        <taxon>Roseobacteraceae</taxon>
        <taxon>Roseovarius</taxon>
    </lineage>
</organism>
<dbReference type="EMBL" id="LGVV01000069">
    <property type="protein sequence ID" value="KNX40096.1"/>
    <property type="molecule type" value="Genomic_DNA"/>
</dbReference>
<reference evidence="2" key="1">
    <citation type="submission" date="2015-07" db="EMBL/GenBank/DDBJ databases">
        <title>Draft Genome Sequence of Roseovarius tolerans EL-164, a producer of N-Acylated Alanine Methyl Esters (NAMEs).</title>
        <authorList>
            <person name="Voget S."/>
            <person name="Bruns H."/>
            <person name="Wagner-Doebler I."/>
            <person name="Schulz S."/>
            <person name="Daniel R."/>
        </authorList>
    </citation>
    <scope>NUCLEOTIDE SEQUENCE [LARGE SCALE GENOMIC DNA]</scope>
    <source>
        <strain evidence="2">EL-164</strain>
    </source>
</reference>
<gene>
    <name evidence="1" type="ORF">ROTO_33490</name>
</gene>
<accession>A0A0L6CQT7</accession>
<dbReference type="Proteomes" id="UP000037046">
    <property type="component" value="Unassembled WGS sequence"/>
</dbReference>
<protein>
    <submittedName>
        <fullName evidence="1">Uncharacterized protein</fullName>
    </submittedName>
</protein>
<evidence type="ECO:0000313" key="1">
    <source>
        <dbReference type="EMBL" id="KNX40096.1"/>
    </source>
</evidence>